<name>X0WU35_9ZZZZ</name>
<dbReference type="PANTHER" id="PTHR38434">
    <property type="entry name" value="BLL2549 PROTEIN"/>
    <property type="match status" value="1"/>
</dbReference>
<feature type="non-terminal residue" evidence="2">
    <location>
        <position position="1"/>
    </location>
</feature>
<feature type="transmembrane region" description="Helical" evidence="1">
    <location>
        <begin position="155"/>
        <end position="175"/>
    </location>
</feature>
<feature type="transmembrane region" description="Helical" evidence="1">
    <location>
        <begin position="97"/>
        <end position="118"/>
    </location>
</feature>
<keyword evidence="1" id="KW-1133">Transmembrane helix</keyword>
<reference evidence="2" key="1">
    <citation type="journal article" date="2014" name="Front. Microbiol.">
        <title>High frequency of phylogenetically diverse reductive dehalogenase-homologous genes in deep subseafloor sedimentary metagenomes.</title>
        <authorList>
            <person name="Kawai M."/>
            <person name="Futagami T."/>
            <person name="Toyoda A."/>
            <person name="Takaki Y."/>
            <person name="Nishi S."/>
            <person name="Hori S."/>
            <person name="Arai W."/>
            <person name="Tsubouchi T."/>
            <person name="Morono Y."/>
            <person name="Uchiyama I."/>
            <person name="Ito T."/>
            <person name="Fujiyama A."/>
            <person name="Inagaki F."/>
            <person name="Takami H."/>
        </authorList>
    </citation>
    <scope>NUCLEOTIDE SEQUENCE</scope>
    <source>
        <strain evidence="2">Expedition CK06-06</strain>
    </source>
</reference>
<keyword evidence="1" id="KW-0472">Membrane</keyword>
<feature type="transmembrane region" description="Helical" evidence="1">
    <location>
        <begin position="20"/>
        <end position="44"/>
    </location>
</feature>
<feature type="transmembrane region" description="Helical" evidence="1">
    <location>
        <begin position="125"/>
        <end position="143"/>
    </location>
</feature>
<gene>
    <name evidence="2" type="ORF">S01H1_53809</name>
</gene>
<dbReference type="AlphaFoldDB" id="X0WU35"/>
<evidence type="ECO:0008006" key="3">
    <source>
        <dbReference type="Google" id="ProtNLM"/>
    </source>
</evidence>
<evidence type="ECO:0000313" key="2">
    <source>
        <dbReference type="EMBL" id="GAG26727.1"/>
    </source>
</evidence>
<protein>
    <recommendedName>
        <fullName evidence="3">DUF2339 domain-containing protein</fullName>
    </recommendedName>
</protein>
<organism evidence="2">
    <name type="scientific">marine sediment metagenome</name>
    <dbReference type="NCBI Taxonomy" id="412755"/>
    <lineage>
        <taxon>unclassified sequences</taxon>
        <taxon>metagenomes</taxon>
        <taxon>ecological metagenomes</taxon>
    </lineage>
</organism>
<keyword evidence="1" id="KW-0812">Transmembrane</keyword>
<accession>X0WU35</accession>
<dbReference type="Pfam" id="PF10101">
    <property type="entry name" value="DUF2339"/>
    <property type="match status" value="1"/>
</dbReference>
<dbReference type="EMBL" id="BARS01034863">
    <property type="protein sequence ID" value="GAG26727.1"/>
    <property type="molecule type" value="Genomic_DNA"/>
</dbReference>
<dbReference type="InterPro" id="IPR019286">
    <property type="entry name" value="DUF2339_TM"/>
</dbReference>
<proteinExistence type="predicted"/>
<evidence type="ECO:0000256" key="1">
    <source>
        <dbReference type="SAM" id="Phobius"/>
    </source>
</evidence>
<dbReference type="PANTHER" id="PTHR38434:SF1">
    <property type="entry name" value="BLL2549 PROTEIN"/>
    <property type="match status" value="1"/>
</dbReference>
<sequence length="192" mass="21848">AGAGSVFTMVAFTEFYNSRFVIFANLNFGIVLVFVAGLFAGAWLLKRLGTEEERDIVLPAVFAIAGIFVLWVLLTEEIYLYWYCRDRFGEGLADWRFWSHMCISVMWAVYGAALMVAGFWRNIKLLRYIALGLFVLLLVKVFILDTSTVKNVYRIAAFFATGVTLVGVSYLYQYLKKKGFFEAMLAEKGLDE</sequence>
<feature type="transmembrane region" description="Helical" evidence="1">
    <location>
        <begin position="56"/>
        <end position="74"/>
    </location>
</feature>
<comment type="caution">
    <text evidence="2">The sequence shown here is derived from an EMBL/GenBank/DDBJ whole genome shotgun (WGS) entry which is preliminary data.</text>
</comment>